<keyword evidence="7" id="KW-0807">Transducer</keyword>
<dbReference type="GO" id="GO:0046872">
    <property type="term" value="F:metal ion binding"/>
    <property type="evidence" value="ECO:0007669"/>
    <property type="project" value="UniProtKB-KW"/>
</dbReference>
<dbReference type="InterPro" id="IPR011025">
    <property type="entry name" value="GproteinA_insert"/>
</dbReference>
<dbReference type="GO" id="GO:0005834">
    <property type="term" value="C:heterotrimeric G-protein complex"/>
    <property type="evidence" value="ECO:0007669"/>
    <property type="project" value="TreeGrafter"/>
</dbReference>
<evidence type="ECO:0008006" key="13">
    <source>
        <dbReference type="Google" id="ProtNLM"/>
    </source>
</evidence>
<dbReference type="SUPFAM" id="SSF47895">
    <property type="entry name" value="Transducin (alpha subunit), insertion domain"/>
    <property type="match status" value="1"/>
</dbReference>
<dbReference type="SMART" id="SM00275">
    <property type="entry name" value="G_alpha"/>
    <property type="match status" value="1"/>
</dbReference>
<protein>
    <recommendedName>
        <fullName evidence="13">G-protein alpha subunit</fullName>
    </recommendedName>
</protein>
<keyword evidence="8" id="KW-0449">Lipoprotein</keyword>
<dbReference type="AlphaFoldDB" id="A0AAF5RVH8"/>
<dbReference type="InterPro" id="IPR027417">
    <property type="entry name" value="P-loop_NTPase"/>
</dbReference>
<evidence type="ECO:0000256" key="9">
    <source>
        <dbReference type="PIRSR" id="PIRSR601019-1"/>
    </source>
</evidence>
<reference evidence="11" key="2">
    <citation type="journal article" date="2016" name="Mol. Ecol.">
        <title>Population genomics of the filarial nematode parasite Wuchereria bancrofti from mosquitoes.</title>
        <authorList>
            <person name="Small S.T."/>
            <person name="Reimer L.J."/>
            <person name="Tisch D.J."/>
            <person name="King C.L."/>
            <person name="Christensen B.M."/>
            <person name="Siba P.M."/>
            <person name="Kazura J.W."/>
            <person name="Serre D."/>
            <person name="Zimmerman P.A."/>
        </authorList>
    </citation>
    <scope>NUCLEOTIDE SEQUENCE</scope>
    <source>
        <strain evidence="11">pt0022</strain>
    </source>
</reference>
<dbReference type="SUPFAM" id="SSF52540">
    <property type="entry name" value="P-loop containing nucleoside triphosphate hydrolases"/>
    <property type="match status" value="1"/>
</dbReference>
<feature type="binding site" evidence="9">
    <location>
        <begin position="88"/>
        <end position="94"/>
    </location>
    <ligand>
        <name>GTP</name>
        <dbReference type="ChEBI" id="CHEBI:37565"/>
    </ligand>
</feature>
<keyword evidence="4 9" id="KW-0547">Nucleotide-binding</keyword>
<feature type="binding site" evidence="10">
    <location>
        <position position="94"/>
    </location>
    <ligand>
        <name>Mg(2+)</name>
        <dbReference type="ChEBI" id="CHEBI:18420"/>
    </ligand>
</feature>
<evidence type="ECO:0000313" key="12">
    <source>
        <dbReference type="WBParaSite" id="mrna-Wban_05509"/>
    </source>
</evidence>
<dbReference type="Pfam" id="PF00503">
    <property type="entry name" value="G-alpha"/>
    <property type="match status" value="1"/>
</dbReference>
<evidence type="ECO:0000256" key="1">
    <source>
        <dbReference type="ARBA" id="ARBA00011356"/>
    </source>
</evidence>
<dbReference type="PANTHER" id="PTHR10218:SF245">
    <property type="entry name" value="GUANINE NUCLEOTIDE-BINDING PROTEIN ALPHA-2 SUBUNIT-RELATED"/>
    <property type="match status" value="1"/>
</dbReference>
<dbReference type="GO" id="GO:0003924">
    <property type="term" value="F:GTPase activity"/>
    <property type="evidence" value="ECO:0007669"/>
    <property type="project" value="InterPro"/>
</dbReference>
<evidence type="ECO:0000256" key="7">
    <source>
        <dbReference type="ARBA" id="ARBA00023224"/>
    </source>
</evidence>
<organism evidence="11 12">
    <name type="scientific">Wuchereria bancrofti</name>
    <dbReference type="NCBI Taxonomy" id="6293"/>
    <lineage>
        <taxon>Eukaryota</taxon>
        <taxon>Metazoa</taxon>
        <taxon>Ecdysozoa</taxon>
        <taxon>Nematoda</taxon>
        <taxon>Chromadorea</taxon>
        <taxon>Rhabditida</taxon>
        <taxon>Spirurina</taxon>
        <taxon>Spiruromorpha</taxon>
        <taxon>Filarioidea</taxon>
        <taxon>Onchocercidae</taxon>
        <taxon>Wuchereria</taxon>
    </lineage>
</organism>
<accession>A0AAF5RVH8</accession>
<reference evidence="12" key="3">
    <citation type="submission" date="2024-02" db="UniProtKB">
        <authorList>
            <consortium name="WormBaseParasite"/>
        </authorList>
    </citation>
    <scope>IDENTIFICATION</scope>
    <source>
        <strain evidence="12">pt0022</strain>
    </source>
</reference>
<dbReference type="GO" id="GO:0005525">
    <property type="term" value="F:GTP binding"/>
    <property type="evidence" value="ECO:0007669"/>
    <property type="project" value="UniProtKB-KW"/>
</dbReference>
<dbReference type="WBParaSite" id="mrna-Wban_05509">
    <property type="protein sequence ID" value="mrna-Wban_05509"/>
    <property type="gene ID" value="Wban_05509"/>
</dbReference>
<name>A0AAF5RVH8_WUCBA</name>
<sequence>MSILHSSGFTQDEMIKQRLVVFENTIHAMDDILKVMERCSVKFSDPARKSITYEIATQSRICGKIQNIYERRHDHNLHESAKHEQDILLTRIKTNGIVEVHFTIKNSRFSVVIYVAAISEYAEVLFEDNTTNRIVESMRLFETICNSRQFINASIILFLNKKDLFIEKLKSKSIRIAFPHYNEKTIYVHQTCATDTSQVQMILDNIIVMVIEKNLKKIGMF</sequence>
<dbReference type="Gene3D" id="3.40.50.300">
    <property type="entry name" value="P-loop containing nucleotide triphosphate hydrolases"/>
    <property type="match status" value="2"/>
</dbReference>
<evidence type="ECO:0000256" key="6">
    <source>
        <dbReference type="ARBA" id="ARBA00023139"/>
    </source>
</evidence>
<keyword evidence="3 10" id="KW-0479">Metal-binding</keyword>
<keyword evidence="6" id="KW-0564">Palmitate</keyword>
<evidence type="ECO:0000256" key="8">
    <source>
        <dbReference type="ARBA" id="ARBA00023288"/>
    </source>
</evidence>
<evidence type="ECO:0000313" key="11">
    <source>
        <dbReference type="Proteomes" id="UP000093561"/>
    </source>
</evidence>
<evidence type="ECO:0000256" key="2">
    <source>
        <dbReference type="ARBA" id="ARBA00022707"/>
    </source>
</evidence>
<dbReference type="PANTHER" id="PTHR10218">
    <property type="entry name" value="GTP-BINDING PROTEIN ALPHA SUBUNIT"/>
    <property type="match status" value="1"/>
</dbReference>
<dbReference type="FunFam" id="3.40.50.300:FF:000692">
    <property type="entry name" value="Guanine nucleotide-binding protein subunit alpha"/>
    <property type="match status" value="1"/>
</dbReference>
<evidence type="ECO:0000256" key="10">
    <source>
        <dbReference type="PIRSR" id="PIRSR601019-2"/>
    </source>
</evidence>
<dbReference type="GO" id="GO:0005737">
    <property type="term" value="C:cytoplasm"/>
    <property type="evidence" value="ECO:0007669"/>
    <property type="project" value="TreeGrafter"/>
</dbReference>
<evidence type="ECO:0000256" key="3">
    <source>
        <dbReference type="ARBA" id="ARBA00022723"/>
    </source>
</evidence>
<dbReference type="InterPro" id="IPR001019">
    <property type="entry name" value="Gprotein_alpha_su"/>
</dbReference>
<dbReference type="GO" id="GO:0031683">
    <property type="term" value="F:G-protein beta/gamma-subunit complex binding"/>
    <property type="evidence" value="ECO:0007669"/>
    <property type="project" value="InterPro"/>
</dbReference>
<reference evidence="11" key="1">
    <citation type="submission" date="2015-03" db="EMBL/GenBank/DDBJ databases">
        <title>Wuchereria bancrofti Genome Sequencing Papua New Guinea Strain.</title>
        <authorList>
            <person name="Small S.T."/>
            <person name="Serre D."/>
            <person name="Zimmerman P.A."/>
        </authorList>
    </citation>
    <scope>NUCLEOTIDE SEQUENCE [LARGE SCALE GENOMIC DNA]</scope>
    <source>
        <strain evidence="11">pt0022</strain>
    </source>
</reference>
<dbReference type="GO" id="GO:0001664">
    <property type="term" value="F:G protein-coupled receptor binding"/>
    <property type="evidence" value="ECO:0007669"/>
    <property type="project" value="TreeGrafter"/>
</dbReference>
<keyword evidence="2" id="KW-0519">Myristate</keyword>
<evidence type="ECO:0000256" key="4">
    <source>
        <dbReference type="ARBA" id="ARBA00022741"/>
    </source>
</evidence>
<keyword evidence="10" id="KW-0460">Magnesium</keyword>
<dbReference type="Gene3D" id="1.10.400.10">
    <property type="entry name" value="GI Alpha 1, domain 2-like"/>
    <property type="match status" value="1"/>
</dbReference>
<feature type="binding site" evidence="9">
    <location>
        <begin position="160"/>
        <end position="163"/>
    </location>
    <ligand>
        <name>GTP</name>
        <dbReference type="ChEBI" id="CHEBI:37565"/>
    </ligand>
</feature>
<keyword evidence="5 9" id="KW-0342">GTP-binding</keyword>
<dbReference type="PROSITE" id="PS51882">
    <property type="entry name" value="G_ALPHA"/>
    <property type="match status" value="1"/>
</dbReference>
<dbReference type="GO" id="GO:0007188">
    <property type="term" value="P:adenylate cyclase-modulating G protein-coupled receptor signaling pathway"/>
    <property type="evidence" value="ECO:0007669"/>
    <property type="project" value="TreeGrafter"/>
</dbReference>
<comment type="subunit">
    <text evidence="1">G proteins are composed of 3 units; alpha, beta and gamma. The alpha chain contains the guanine nucleotide binding site.</text>
</comment>
<evidence type="ECO:0000256" key="5">
    <source>
        <dbReference type="ARBA" id="ARBA00023134"/>
    </source>
</evidence>
<dbReference type="Proteomes" id="UP000093561">
    <property type="component" value="Unassembled WGS sequence"/>
</dbReference>
<proteinExistence type="predicted"/>